<accession>A0A2H0VH79</accession>
<proteinExistence type="predicted"/>
<organism evidence="1 2">
    <name type="scientific">Candidatus Colwellbacteria bacterium CG10_big_fil_rev_8_21_14_0_10_41_28</name>
    <dbReference type="NCBI Taxonomy" id="1974539"/>
    <lineage>
        <taxon>Bacteria</taxon>
        <taxon>Candidatus Colwelliibacteriota</taxon>
    </lineage>
</organism>
<comment type="caution">
    <text evidence="1">The sequence shown here is derived from an EMBL/GenBank/DDBJ whole genome shotgun (WGS) entry which is preliminary data.</text>
</comment>
<name>A0A2H0VH79_9BACT</name>
<evidence type="ECO:0000313" key="1">
    <source>
        <dbReference type="EMBL" id="PIR98465.1"/>
    </source>
</evidence>
<dbReference type="SUPFAM" id="SSF82171">
    <property type="entry name" value="DPP6 N-terminal domain-like"/>
    <property type="match status" value="1"/>
</dbReference>
<sequence>MSIKTRRFIFYSFTLLFLLASVLIIQNSRGFNFDFASFSFNETGGIYISSIPTDAEILLNDAAVKNQSGLLQRGTLITNLVPDVHELLVTREGYRKWKKNPVVLPETVTTFDSVVLVPDISPELFIDQVVSDFSILGDEQIIFQNNNGVWINDEQVLGHRIVDNKRNGIALTKSITTDNYYLVNAFTLQNQLNVTLVFNNLKESVLDLPGEVDLSKAALIGDGREMILSTERAIYYLDTDDLGIDLITSDTNEFSIQEDDLVTYINNEGTVMVYDPKTNNSTTLKFSEETSEFGSYKKIRLSATGTFLLTDNNELYLYSTNLEKIAEDIVDFYLSPGGEQIAMIRGNSSISIYRKKRNETKIIDIGSFEGNFSQLEWYRDYAHLLVRTDNKLYFWEIDKEAPISKELISEDARTFHYDGDADLIYIATSKNLSTFDMSPSL</sequence>
<gene>
    <name evidence="1" type="ORF">COT88_01410</name>
</gene>
<dbReference type="AlphaFoldDB" id="A0A2H0VH79"/>
<dbReference type="InterPro" id="IPR015943">
    <property type="entry name" value="WD40/YVTN_repeat-like_dom_sf"/>
</dbReference>
<evidence type="ECO:0000313" key="2">
    <source>
        <dbReference type="Proteomes" id="UP000230776"/>
    </source>
</evidence>
<dbReference type="Proteomes" id="UP000230776">
    <property type="component" value="Unassembled WGS sequence"/>
</dbReference>
<dbReference type="Gene3D" id="2.130.10.10">
    <property type="entry name" value="YVTN repeat-like/Quinoprotein amine dehydrogenase"/>
    <property type="match status" value="1"/>
</dbReference>
<protein>
    <recommendedName>
        <fullName evidence="3">PEGA domain-containing protein</fullName>
    </recommendedName>
</protein>
<evidence type="ECO:0008006" key="3">
    <source>
        <dbReference type="Google" id="ProtNLM"/>
    </source>
</evidence>
<reference evidence="2" key="1">
    <citation type="submission" date="2017-09" db="EMBL/GenBank/DDBJ databases">
        <title>Depth-based differentiation of microbial function through sediment-hosted aquifers and enrichment of novel symbionts in the deep terrestrial subsurface.</title>
        <authorList>
            <person name="Probst A.J."/>
            <person name="Ladd B."/>
            <person name="Jarett J.K."/>
            <person name="Geller-Mcgrath D.E."/>
            <person name="Sieber C.M.K."/>
            <person name="Emerson J.B."/>
            <person name="Anantharaman K."/>
            <person name="Thomas B.C."/>
            <person name="Malmstrom R."/>
            <person name="Stieglmeier M."/>
            <person name="Klingl A."/>
            <person name="Woyke T."/>
            <person name="Ryan C.M."/>
            <person name="Banfield J.F."/>
        </authorList>
    </citation>
    <scope>NUCLEOTIDE SEQUENCE [LARGE SCALE GENOMIC DNA]</scope>
</reference>
<dbReference type="EMBL" id="PFAG01000014">
    <property type="protein sequence ID" value="PIR98465.1"/>
    <property type="molecule type" value="Genomic_DNA"/>
</dbReference>